<evidence type="ECO:0000256" key="3">
    <source>
        <dbReference type="ARBA" id="ARBA00022989"/>
    </source>
</evidence>
<evidence type="ECO:0000259" key="6">
    <source>
        <dbReference type="PROSITE" id="PS50850"/>
    </source>
</evidence>
<dbReference type="RefSeq" id="XP_017774570.1">
    <property type="nucleotide sequence ID" value="XM_017919081.1"/>
</dbReference>
<evidence type="ECO:0000256" key="4">
    <source>
        <dbReference type="ARBA" id="ARBA00023136"/>
    </source>
</evidence>
<evidence type="ECO:0000256" key="1">
    <source>
        <dbReference type="ARBA" id="ARBA00004141"/>
    </source>
</evidence>
<dbReference type="GeneID" id="108561234"/>
<dbReference type="Proteomes" id="UP000695000">
    <property type="component" value="Unplaced"/>
</dbReference>
<dbReference type="SUPFAM" id="SSF103473">
    <property type="entry name" value="MFS general substrate transporter"/>
    <property type="match status" value="1"/>
</dbReference>
<feature type="transmembrane region" description="Helical" evidence="5">
    <location>
        <begin position="454"/>
        <end position="475"/>
    </location>
</feature>
<feature type="transmembrane region" description="Helical" evidence="5">
    <location>
        <begin position="420"/>
        <end position="442"/>
    </location>
</feature>
<accession>A0ABM1MJ20</accession>
<evidence type="ECO:0000313" key="7">
    <source>
        <dbReference type="Proteomes" id="UP000695000"/>
    </source>
</evidence>
<dbReference type="PROSITE" id="PS50850">
    <property type="entry name" value="MFS"/>
    <property type="match status" value="1"/>
</dbReference>
<feature type="domain" description="Major facilitator superfamily (MFS) profile" evidence="6">
    <location>
        <begin position="24"/>
        <end position="480"/>
    </location>
</feature>
<keyword evidence="7" id="KW-1185">Reference proteome</keyword>
<proteinExistence type="predicted"/>
<evidence type="ECO:0000313" key="8">
    <source>
        <dbReference type="RefSeq" id="XP_017774570.1"/>
    </source>
</evidence>
<feature type="transmembrane region" description="Helical" evidence="5">
    <location>
        <begin position="228"/>
        <end position="248"/>
    </location>
</feature>
<feature type="transmembrane region" description="Helical" evidence="5">
    <location>
        <begin position="28"/>
        <end position="51"/>
    </location>
</feature>
<name>A0ABM1MJ20_NICVS</name>
<dbReference type="Gene3D" id="1.20.1250.20">
    <property type="entry name" value="MFS general substrate transporter like domains"/>
    <property type="match status" value="2"/>
</dbReference>
<keyword evidence="2 5" id="KW-0812">Transmembrane</keyword>
<sequence length="528" mass="58477">MRRRKKCSVISCISPCHTAQLRHVLAVLMLFAVIILYSQRVALNIAIVEMVEQPAKKNKTSSNSCPLPEGEESSVIKDIEGGKIKWDEAEQSYVLLSFYIGYTLVQPPAGFICDKYGAKFILITCVALSSVATLCIPITVILKMSWWVPSLLRIVSGAGQMYFHNYILFIFLLQAILYPAITTLLARWVPPNERATLGAVAYSGNSIGVIVGTTVSGLAISYMSNWSIAFYIWGAAGLLWVPACWIWIYSDPNIDPNITTAELLLISESINKKQKRATPLRAILADPAVWALIIGQTGHNYIIFTLITNLPKYMNNVLNYNTKSNAFASSLPFIAQYISSIISGKIADRMIRKNNLNIELVRKLYTTISGVLPAICVVLAGYSNCERTYALICFSLALFFKGPFYCSLKVNGMDLTTNYAGVLMSLSNGIGSIAGVATPYVIGVIAPNNTLSEWHIVFWVVFGISVGTTIVYDILGKGNRAKWDYTAEELEALDKTKYTKKWYLQKSPEELQIAAEAALKRKQQQEST</sequence>
<feature type="transmembrane region" description="Helical" evidence="5">
    <location>
        <begin position="388"/>
        <end position="408"/>
    </location>
</feature>
<keyword evidence="3 5" id="KW-1133">Transmembrane helix</keyword>
<dbReference type="PANTHER" id="PTHR11662">
    <property type="entry name" value="SOLUTE CARRIER FAMILY 17"/>
    <property type="match status" value="1"/>
</dbReference>
<dbReference type="InterPro" id="IPR020846">
    <property type="entry name" value="MFS_dom"/>
</dbReference>
<reference evidence="8" key="1">
    <citation type="submission" date="2025-08" db="UniProtKB">
        <authorList>
            <consortium name="RefSeq"/>
        </authorList>
    </citation>
    <scope>IDENTIFICATION</scope>
    <source>
        <tissue evidence="8">Whole Larva</tissue>
    </source>
</reference>
<keyword evidence="4 5" id="KW-0472">Membrane</keyword>
<dbReference type="InterPro" id="IPR011701">
    <property type="entry name" value="MFS"/>
</dbReference>
<feature type="transmembrane region" description="Helical" evidence="5">
    <location>
        <begin position="120"/>
        <end position="146"/>
    </location>
</feature>
<dbReference type="Pfam" id="PF07690">
    <property type="entry name" value="MFS_1"/>
    <property type="match status" value="1"/>
</dbReference>
<feature type="transmembrane region" description="Helical" evidence="5">
    <location>
        <begin position="200"/>
        <end position="222"/>
    </location>
</feature>
<organism evidence="7 8">
    <name type="scientific">Nicrophorus vespilloides</name>
    <name type="common">Boreal carrion beetle</name>
    <dbReference type="NCBI Taxonomy" id="110193"/>
    <lineage>
        <taxon>Eukaryota</taxon>
        <taxon>Metazoa</taxon>
        <taxon>Ecdysozoa</taxon>
        <taxon>Arthropoda</taxon>
        <taxon>Hexapoda</taxon>
        <taxon>Insecta</taxon>
        <taxon>Pterygota</taxon>
        <taxon>Neoptera</taxon>
        <taxon>Endopterygota</taxon>
        <taxon>Coleoptera</taxon>
        <taxon>Polyphaga</taxon>
        <taxon>Staphyliniformia</taxon>
        <taxon>Silphidae</taxon>
        <taxon>Nicrophorinae</taxon>
        <taxon>Nicrophorus</taxon>
    </lineage>
</organism>
<feature type="transmembrane region" description="Helical" evidence="5">
    <location>
        <begin position="282"/>
        <end position="304"/>
    </location>
</feature>
<gene>
    <name evidence="8" type="primary">LOC108561234</name>
</gene>
<dbReference type="InterPro" id="IPR050382">
    <property type="entry name" value="MFS_Na/Anion_cotransporter"/>
</dbReference>
<comment type="subcellular location">
    <subcellularLocation>
        <location evidence="1">Membrane</location>
        <topology evidence="1">Multi-pass membrane protein</topology>
    </subcellularLocation>
</comment>
<dbReference type="PANTHER" id="PTHR11662:SF415">
    <property type="entry name" value="AT30085P-RELATED"/>
    <property type="match status" value="1"/>
</dbReference>
<evidence type="ECO:0000256" key="5">
    <source>
        <dbReference type="SAM" id="Phobius"/>
    </source>
</evidence>
<evidence type="ECO:0000256" key="2">
    <source>
        <dbReference type="ARBA" id="ARBA00022692"/>
    </source>
</evidence>
<protein>
    <submittedName>
        <fullName evidence="8">Sialin-like</fullName>
    </submittedName>
</protein>
<dbReference type="InterPro" id="IPR036259">
    <property type="entry name" value="MFS_trans_sf"/>
</dbReference>
<feature type="transmembrane region" description="Helical" evidence="5">
    <location>
        <begin position="166"/>
        <end position="188"/>
    </location>
</feature>
<feature type="transmembrane region" description="Helical" evidence="5">
    <location>
        <begin position="364"/>
        <end position="382"/>
    </location>
</feature>